<gene>
    <name evidence="2" type="ORF">E2493_14080</name>
</gene>
<dbReference type="Proteomes" id="UP000298213">
    <property type="component" value="Unassembled WGS sequence"/>
</dbReference>
<evidence type="ECO:0000313" key="3">
    <source>
        <dbReference type="Proteomes" id="UP000298213"/>
    </source>
</evidence>
<dbReference type="RefSeq" id="WP_135087869.1">
    <property type="nucleotide sequence ID" value="NZ_SPDV01000028.1"/>
</dbReference>
<dbReference type="Pfam" id="PF19763">
    <property type="entry name" value="DUF6250"/>
    <property type="match status" value="1"/>
</dbReference>
<accession>A0A4Y8ZQ98</accession>
<comment type="caution">
    <text evidence="2">The sequence shown here is derived from an EMBL/GenBank/DDBJ whole genome shotgun (WGS) entry which is preliminary data.</text>
</comment>
<feature type="domain" description="DUF6250" evidence="1">
    <location>
        <begin position="66"/>
        <end position="232"/>
    </location>
</feature>
<dbReference type="OrthoDB" id="262615at2"/>
<organism evidence="2 3">
    <name type="scientific">Sphingomonas parva</name>
    <dbReference type="NCBI Taxonomy" id="2555898"/>
    <lineage>
        <taxon>Bacteria</taxon>
        <taxon>Pseudomonadati</taxon>
        <taxon>Pseudomonadota</taxon>
        <taxon>Alphaproteobacteria</taxon>
        <taxon>Sphingomonadales</taxon>
        <taxon>Sphingomonadaceae</taxon>
        <taxon>Sphingomonas</taxon>
    </lineage>
</organism>
<evidence type="ECO:0000259" key="1">
    <source>
        <dbReference type="Pfam" id="PF19763"/>
    </source>
</evidence>
<dbReference type="EMBL" id="SPDV01000028">
    <property type="protein sequence ID" value="TFI57647.1"/>
    <property type="molecule type" value="Genomic_DNA"/>
</dbReference>
<dbReference type="InterPro" id="IPR046217">
    <property type="entry name" value="DUF6250"/>
</dbReference>
<reference evidence="2 3" key="1">
    <citation type="submission" date="2019-03" db="EMBL/GenBank/DDBJ databases">
        <title>Genome sequence of Sphingomonas sp. 17J27-24.</title>
        <authorList>
            <person name="Kim M."/>
            <person name="Maeng S."/>
            <person name="Sathiyaraj S."/>
        </authorList>
    </citation>
    <scope>NUCLEOTIDE SEQUENCE [LARGE SCALE GENOMIC DNA]</scope>
    <source>
        <strain evidence="2 3">17J27-24</strain>
    </source>
</reference>
<sequence length="239" mass="26634">MWDIASVDRRAFLAALAGGAALAGCAPVRGRSTLLYHDDFRSGLDKWLVEAEKGGRFSAEDGVLDIDSPGGVTLWFRPRLESPVAIDYEVTAVAEGGTNDQVSDINCFWMATDARAPGGDVLARPRSGAFADYDELRTYYAGIGGNRNTTTRFRRYIGRRDDRPLLPQHDLSAAADLIVPNRPYRIRLVAAGSRIALIRDGRTLFRLDDPEPYTRGHFGLRTTWSHLRIRDFRVRRLPA</sequence>
<proteinExistence type="predicted"/>
<keyword evidence="3" id="KW-1185">Reference proteome</keyword>
<name>A0A4Y8ZQ98_9SPHN</name>
<dbReference type="Gene3D" id="2.60.120.200">
    <property type="match status" value="1"/>
</dbReference>
<protein>
    <submittedName>
        <fullName evidence="2">Tat pathway signal sequence domain protein</fullName>
    </submittedName>
</protein>
<evidence type="ECO:0000313" key="2">
    <source>
        <dbReference type="EMBL" id="TFI57647.1"/>
    </source>
</evidence>
<dbReference type="AlphaFoldDB" id="A0A4Y8ZQ98"/>